<accession>A0A645B4S9</accession>
<feature type="region of interest" description="Disordered" evidence="1">
    <location>
        <begin position="86"/>
        <end position="114"/>
    </location>
</feature>
<dbReference type="EMBL" id="VSSQ01017809">
    <property type="protein sequence ID" value="MPM60450.1"/>
    <property type="molecule type" value="Genomic_DNA"/>
</dbReference>
<protein>
    <submittedName>
        <fullName evidence="2">Uncharacterized protein</fullName>
    </submittedName>
</protein>
<reference evidence="2" key="1">
    <citation type="submission" date="2019-08" db="EMBL/GenBank/DDBJ databases">
        <authorList>
            <person name="Kucharzyk K."/>
            <person name="Murdoch R.W."/>
            <person name="Higgins S."/>
            <person name="Loffler F."/>
        </authorList>
    </citation>
    <scope>NUCLEOTIDE SEQUENCE</scope>
</reference>
<sequence>MVEEQSAGLLHPQHQRKYLLVREPSGVGGIDFSGREALGDKPRQLPRDIPVIAPEYEMHAEIRIGAAFAFGDGQFDGPGKRVFRRGKTRVLDNGGRASEKRRARRRREPVGDTVLTDPQHHMRMRVDAARQQITARGVDHLGAAAVQRAADGGDLFILYEQVSAK</sequence>
<comment type="caution">
    <text evidence="2">The sequence shown here is derived from an EMBL/GenBank/DDBJ whole genome shotgun (WGS) entry which is preliminary data.</text>
</comment>
<proteinExistence type="predicted"/>
<organism evidence="2">
    <name type="scientific">bioreactor metagenome</name>
    <dbReference type="NCBI Taxonomy" id="1076179"/>
    <lineage>
        <taxon>unclassified sequences</taxon>
        <taxon>metagenomes</taxon>
        <taxon>ecological metagenomes</taxon>
    </lineage>
</organism>
<evidence type="ECO:0000256" key="1">
    <source>
        <dbReference type="SAM" id="MobiDB-lite"/>
    </source>
</evidence>
<dbReference type="AlphaFoldDB" id="A0A645B4S9"/>
<gene>
    <name evidence="2" type="ORF">SDC9_107301</name>
</gene>
<name>A0A645B4S9_9ZZZZ</name>
<evidence type="ECO:0000313" key="2">
    <source>
        <dbReference type="EMBL" id="MPM60450.1"/>
    </source>
</evidence>